<reference evidence="1" key="1">
    <citation type="submission" date="2022-10" db="EMBL/GenBank/DDBJ databases">
        <authorList>
            <person name="Mo P."/>
        </authorList>
    </citation>
    <scope>NUCLEOTIDE SEQUENCE</scope>
    <source>
        <strain evidence="1">HUAS 13-4</strain>
    </source>
</reference>
<evidence type="ECO:0000313" key="2">
    <source>
        <dbReference type="Proteomes" id="UP001061298"/>
    </source>
</evidence>
<protein>
    <submittedName>
        <fullName evidence="1">Uncharacterized protein</fullName>
    </submittedName>
</protein>
<accession>A0ABY6E6A6</accession>
<sequence length="248" mass="28383">MTEPDLGEGLLRLENLISEDLHERIDPSNRATLIGWGLFFTAVHQIRAVLVLHQADACGAASPNRRSALEHTVTLRWCADQGDRIGDIYNRKLGMDQIQLAKAIRADCTVERYQDAYQVMAESVETVKESIAPDPNERLAKIEHLMKNYGLTREWSYYTVESRFTHPTLTGTQMFFQEDHEAFRVSQMPIYEELVSCPLFCLWILHTAMLCFNELLTGRPWDSELKKIAKEHGFMTTLPAWQGAGEPR</sequence>
<name>A0ABY6E6A6_9ACTN</name>
<dbReference type="Proteomes" id="UP001061298">
    <property type="component" value="Chromosome"/>
</dbReference>
<dbReference type="InterPro" id="IPR043733">
    <property type="entry name" value="DUF5677"/>
</dbReference>
<dbReference type="RefSeq" id="WP_263232076.1">
    <property type="nucleotide sequence ID" value="NZ_CP106793.1"/>
</dbReference>
<keyword evidence="2" id="KW-1185">Reference proteome</keyword>
<proteinExistence type="predicted"/>
<gene>
    <name evidence="1" type="ORF">N8I84_26950</name>
</gene>
<evidence type="ECO:0000313" key="1">
    <source>
        <dbReference type="EMBL" id="UXY21933.1"/>
    </source>
</evidence>
<dbReference type="EMBL" id="CP106793">
    <property type="protein sequence ID" value="UXY21933.1"/>
    <property type="molecule type" value="Genomic_DNA"/>
</dbReference>
<organism evidence="1 2">
    <name type="scientific">Streptomyces cynarae</name>
    <dbReference type="NCBI Taxonomy" id="2981134"/>
    <lineage>
        <taxon>Bacteria</taxon>
        <taxon>Bacillati</taxon>
        <taxon>Actinomycetota</taxon>
        <taxon>Actinomycetes</taxon>
        <taxon>Kitasatosporales</taxon>
        <taxon>Streptomycetaceae</taxon>
        <taxon>Streptomyces</taxon>
    </lineage>
</organism>
<dbReference type="Pfam" id="PF18928">
    <property type="entry name" value="DUF5677"/>
    <property type="match status" value="1"/>
</dbReference>